<dbReference type="GO" id="GO:0003723">
    <property type="term" value="F:RNA binding"/>
    <property type="evidence" value="ECO:0007669"/>
    <property type="project" value="UniProtKB-UniRule"/>
</dbReference>
<feature type="compositionally biased region" description="Polar residues" evidence="2">
    <location>
        <begin position="436"/>
        <end position="451"/>
    </location>
</feature>
<dbReference type="Gramene" id="QL05p072260:mrna">
    <property type="protein sequence ID" value="QL05p072260:mrna"/>
    <property type="gene ID" value="QL05p072260"/>
</dbReference>
<organism evidence="5 6">
    <name type="scientific">Quercus lobata</name>
    <name type="common">Valley oak</name>
    <dbReference type="NCBI Taxonomy" id="97700"/>
    <lineage>
        <taxon>Eukaryota</taxon>
        <taxon>Viridiplantae</taxon>
        <taxon>Streptophyta</taxon>
        <taxon>Embryophyta</taxon>
        <taxon>Tracheophyta</taxon>
        <taxon>Spermatophyta</taxon>
        <taxon>Magnoliopsida</taxon>
        <taxon>eudicotyledons</taxon>
        <taxon>Gunneridae</taxon>
        <taxon>Pentapetalae</taxon>
        <taxon>rosids</taxon>
        <taxon>fabids</taxon>
        <taxon>Fagales</taxon>
        <taxon>Fagaceae</taxon>
        <taxon>Quercus</taxon>
    </lineage>
</organism>
<reference evidence="5" key="2">
    <citation type="submission" date="2021-01" db="UniProtKB">
        <authorList>
            <consortium name="EnsemblPlants"/>
        </authorList>
    </citation>
    <scope>IDENTIFICATION</scope>
</reference>
<dbReference type="InterPro" id="IPR012677">
    <property type="entry name" value="Nucleotide-bd_a/b_plait_sf"/>
</dbReference>
<keyword evidence="6" id="KW-1185">Reference proteome</keyword>
<dbReference type="SMART" id="SM00360">
    <property type="entry name" value="RRM"/>
    <property type="match status" value="1"/>
</dbReference>
<dbReference type="PROSITE" id="PS50102">
    <property type="entry name" value="RRM"/>
    <property type="match status" value="1"/>
</dbReference>
<dbReference type="Gene3D" id="3.30.70.330">
    <property type="match status" value="1"/>
</dbReference>
<dbReference type="GO" id="GO:0016020">
    <property type="term" value="C:membrane"/>
    <property type="evidence" value="ECO:0007669"/>
    <property type="project" value="InterPro"/>
</dbReference>
<keyword evidence="1" id="KW-0694">RNA-binding</keyword>
<feature type="transmembrane region" description="Helical" evidence="3">
    <location>
        <begin position="707"/>
        <end position="728"/>
    </location>
</feature>
<feature type="domain" description="RRM" evidence="4">
    <location>
        <begin position="2"/>
        <end position="78"/>
    </location>
</feature>
<feature type="compositionally biased region" description="Basic and acidic residues" evidence="2">
    <location>
        <begin position="415"/>
        <end position="435"/>
    </location>
</feature>
<reference evidence="5 6" key="1">
    <citation type="journal article" date="2016" name="G3 (Bethesda)">
        <title>First Draft Assembly and Annotation of the Genome of a California Endemic Oak Quercus lobata Nee (Fagaceae).</title>
        <authorList>
            <person name="Sork V.L."/>
            <person name="Fitz-Gibbon S.T."/>
            <person name="Puiu D."/>
            <person name="Crepeau M."/>
            <person name="Gugger P.F."/>
            <person name="Sherman R."/>
            <person name="Stevens K."/>
            <person name="Langley C.H."/>
            <person name="Pellegrini M."/>
            <person name="Salzberg S.L."/>
        </authorList>
    </citation>
    <scope>NUCLEOTIDE SEQUENCE [LARGE SCALE GENOMIC DNA]</scope>
    <source>
        <strain evidence="5 6">cv. SW786</strain>
    </source>
</reference>
<keyword evidence="3" id="KW-0472">Membrane</keyword>
<evidence type="ECO:0000256" key="2">
    <source>
        <dbReference type="SAM" id="MobiDB-lite"/>
    </source>
</evidence>
<dbReference type="Pfam" id="PF02714">
    <property type="entry name" value="RSN1_7TM"/>
    <property type="match status" value="1"/>
</dbReference>
<evidence type="ECO:0000313" key="6">
    <source>
        <dbReference type="Proteomes" id="UP000594261"/>
    </source>
</evidence>
<dbReference type="GO" id="GO:0005634">
    <property type="term" value="C:nucleus"/>
    <property type="evidence" value="ECO:0007669"/>
    <property type="project" value="TreeGrafter"/>
</dbReference>
<dbReference type="AlphaFoldDB" id="A0A7N2LT37"/>
<feature type="transmembrane region" description="Helical" evidence="3">
    <location>
        <begin position="628"/>
        <end position="648"/>
    </location>
</feature>
<dbReference type="Proteomes" id="UP000594261">
    <property type="component" value="Chromosome 5"/>
</dbReference>
<evidence type="ECO:0000313" key="5">
    <source>
        <dbReference type="EnsemblPlants" id="QL05p072260:mrna"/>
    </source>
</evidence>
<feature type="compositionally biased region" description="Pro residues" evidence="2">
    <location>
        <begin position="966"/>
        <end position="975"/>
    </location>
</feature>
<dbReference type="FunCoup" id="A0A7N2LT37">
    <property type="interactions" value="879"/>
</dbReference>
<dbReference type="SUPFAM" id="SSF54928">
    <property type="entry name" value="RNA-binding domain, RBD"/>
    <property type="match status" value="1"/>
</dbReference>
<proteinExistence type="predicted"/>
<feature type="compositionally biased region" description="Polar residues" evidence="2">
    <location>
        <begin position="950"/>
        <end position="965"/>
    </location>
</feature>
<feature type="region of interest" description="Disordered" evidence="2">
    <location>
        <begin position="944"/>
        <end position="975"/>
    </location>
</feature>
<dbReference type="InterPro" id="IPR003864">
    <property type="entry name" value="CSC1/OSCA1-like_7TM"/>
</dbReference>
<dbReference type="EMBL" id="LRBV02000005">
    <property type="status" value="NOT_ANNOTATED_CDS"/>
    <property type="molecule type" value="Genomic_DNA"/>
</dbReference>
<feature type="region of interest" description="Disordered" evidence="2">
    <location>
        <begin position="389"/>
        <end position="451"/>
    </location>
</feature>
<dbReference type="PANTHER" id="PTHR23099:SF0">
    <property type="entry name" value="GERM CELL NUCLEAR ACIDIC PROTEIN"/>
    <property type="match status" value="1"/>
</dbReference>
<dbReference type="InterPro" id="IPR000504">
    <property type="entry name" value="RRM_dom"/>
</dbReference>
<evidence type="ECO:0000256" key="1">
    <source>
        <dbReference type="PROSITE-ProRule" id="PRU00176"/>
    </source>
</evidence>
<feature type="transmembrane region" description="Helical" evidence="3">
    <location>
        <begin position="668"/>
        <end position="687"/>
    </location>
</feature>
<dbReference type="PANTHER" id="PTHR23099">
    <property type="entry name" value="TRANSCRIPTIONAL REGULATOR"/>
    <property type="match status" value="1"/>
</dbReference>
<sequence length="975" mass="108548">MMRIFVGGLGESVSAEDLQRLFGSLGMVQGLDIVRSKSRSFAYVDFSPSSLKSLSKLFSTYNGCVWKGGRLKLEKAKEHYLVRLKQEWAEQAELASKAPDNGFDANEDIASSNKPKKDLNLETKQLRIYFPSLRKVKVLPLSGSGKHKYSFRNVEVPPLPIHFCDCEEHSIDPHPAKEKQTNDLEAQSGGMNEEEINIMNSVMNKLFEREKVSDAAHSGNGQAKERDNSAKLISGLQFDENEADSETDEDNLIINVVKRKNNRIDLLGVQEKEQISENQDFSGKRTSKDGQNQNALKEQKRNTVPPNKKRKSLNQESDENGSLSAITRGKGKLKNHSDESAVLGAQLAEPESGIQQSAPVVSWSQKSSWRALVGDKSNTSFSVSHILPGIASSKEQQPKFDGSSVPDSTVSKNDNLVRHGDHLESHSSETIKEVTETQPAKPSAASSNSGKSLEQLLPGISYEKQVQAKPNSVDIVDCTNGEHSDLRKDDNSELPGNGSTILVTGRDVRSTPQRHQQTVVGNNEAPAPIFERKHDSAPKLTSTRNVIIGETCSFMRSAASLKEWSKAKAALSGSLKRKSGLFVCTFVSFSICFVMVQKGKSIESESEGLCFDSEDEELSFIKSVIQGFLPGIALKLFLIFLPAILMIMSKFEGFNSLSSLERRSTSRYYLFNFVNVFLGSIIAGSAFEQLNSFIHQSANKIPKTIGVAIPMRTTFFITYIMVDGWAGIAGEILMLKPLIVYHLKNFFLVKTEKDREEAMDTGSLGFNTGEPRIQFYLLLGLVYATVTPIILPFIIIFFGLAYVVFRHQIINVYNQEYESAAAFWPDVHGRVISELVISQVLLMGLMSTKKAAQSTPFLIALPILTIWFNRFCKGRYEAAFVIYPLQEAMMKDTLERAKEPNLNLKGYLQNAYVHPVFKASEDEEDDEINDDRWENESVIVIVPTKRQSRRNTPAPSKISQLYSTLPPSPLHPNKP</sequence>
<dbReference type="InParanoid" id="A0A7N2LT37"/>
<feature type="region of interest" description="Disordered" evidence="2">
    <location>
        <begin position="274"/>
        <end position="338"/>
    </location>
</feature>
<dbReference type="EnsemblPlants" id="QL05p072260:mrna">
    <property type="protein sequence ID" value="QL05p072260:mrna"/>
    <property type="gene ID" value="QL05p072260"/>
</dbReference>
<dbReference type="InterPro" id="IPR035979">
    <property type="entry name" value="RBD_domain_sf"/>
</dbReference>
<feature type="transmembrane region" description="Helical" evidence="3">
    <location>
        <begin position="775"/>
        <end position="805"/>
    </location>
</feature>
<keyword evidence="3" id="KW-1133">Transmembrane helix</keyword>
<protein>
    <recommendedName>
        <fullName evidence="4">RRM domain-containing protein</fullName>
    </recommendedName>
</protein>
<accession>A0A7N2LT37</accession>
<evidence type="ECO:0000259" key="4">
    <source>
        <dbReference type="PROSITE" id="PS50102"/>
    </source>
</evidence>
<keyword evidence="3" id="KW-0812">Transmembrane</keyword>
<name>A0A7N2LT37_QUELO</name>
<dbReference type="Pfam" id="PF00076">
    <property type="entry name" value="RRM_1"/>
    <property type="match status" value="1"/>
</dbReference>
<feature type="compositionally biased region" description="Polar residues" evidence="2">
    <location>
        <begin position="405"/>
        <end position="414"/>
    </location>
</feature>
<evidence type="ECO:0000256" key="3">
    <source>
        <dbReference type="SAM" id="Phobius"/>
    </source>
</evidence>